<reference evidence="3 4" key="1">
    <citation type="submission" date="2024-10" db="EMBL/GenBank/DDBJ databases">
        <authorList>
            <person name="Kim D."/>
        </authorList>
    </citation>
    <scope>NUCLEOTIDE SEQUENCE [LARGE SCALE GENOMIC DNA]</scope>
    <source>
        <strain evidence="3">Taebaek</strain>
    </source>
</reference>
<dbReference type="Proteomes" id="UP001620645">
    <property type="component" value="Unassembled WGS sequence"/>
</dbReference>
<comment type="caution">
    <text evidence="3">The sequence shown here is derived from an EMBL/GenBank/DDBJ whole genome shotgun (WGS) entry which is preliminary data.</text>
</comment>
<dbReference type="EMBL" id="JBICCN010000137">
    <property type="protein sequence ID" value="KAL3091073.1"/>
    <property type="molecule type" value="Genomic_DNA"/>
</dbReference>
<dbReference type="PROSITE" id="PS50188">
    <property type="entry name" value="B302_SPRY"/>
    <property type="match status" value="1"/>
</dbReference>
<dbReference type="Pfam" id="PF00622">
    <property type="entry name" value="SPRY"/>
    <property type="match status" value="1"/>
</dbReference>
<accession>A0ABD2JKU7</accession>
<dbReference type="CDD" id="cd12885">
    <property type="entry name" value="SPRY_RanBP_like"/>
    <property type="match status" value="1"/>
</dbReference>
<evidence type="ECO:0000256" key="1">
    <source>
        <dbReference type="SAM" id="MobiDB-lite"/>
    </source>
</evidence>
<dbReference type="SUPFAM" id="SSF49899">
    <property type="entry name" value="Concanavalin A-like lectins/glucanases"/>
    <property type="match status" value="1"/>
</dbReference>
<feature type="domain" description="B30.2/SPRY" evidence="2">
    <location>
        <begin position="169"/>
        <end position="357"/>
    </location>
</feature>
<dbReference type="InterPro" id="IPR001870">
    <property type="entry name" value="B30.2/SPRY"/>
</dbReference>
<feature type="region of interest" description="Disordered" evidence="1">
    <location>
        <begin position="1"/>
        <end position="35"/>
    </location>
</feature>
<feature type="compositionally biased region" description="Basic and acidic residues" evidence="1">
    <location>
        <begin position="26"/>
        <end position="35"/>
    </location>
</feature>
<dbReference type="InterPro" id="IPR043136">
    <property type="entry name" value="B30.2/SPRY_sf"/>
</dbReference>
<protein>
    <recommendedName>
        <fullName evidence="2">B30.2/SPRY domain-containing protein</fullName>
    </recommendedName>
</protein>
<sequence length="363" mass="41937">MYNSLKLKMADGQSEENAGPTETFDDQQKQQQKEFREKFAKMETELKEANQLCKIKELENRALQSELEKQKLMTERNALKAKIDMMEKEKEQQNEQGRYVSSDQMKPILDRINELEKQQKEQSKVTADELSKILEKINEMEKKRENTTKATSDQFSQLQNDQKKILVKISELDKEEKQKKKALLNFRQNLWDANVCHENLEIIGDKNLTVHHKGNEYGCCSVFAKHPILLSNNSSNIFYYEISVKNKKFWTTFGFAVKHQQQNKVQNEKGTYAYESGGWIWSNGKPIIAKYSYGIGDTVGIGVHLITRQLFFTKNGLRFDSTGFFVASSFADDSFHPFVSLEDAGDKIDANFGPDFKFDLATL</sequence>
<proteinExistence type="predicted"/>
<evidence type="ECO:0000259" key="2">
    <source>
        <dbReference type="PROSITE" id="PS50188"/>
    </source>
</evidence>
<evidence type="ECO:0000313" key="4">
    <source>
        <dbReference type="Proteomes" id="UP001620645"/>
    </source>
</evidence>
<dbReference type="Gene3D" id="2.60.120.920">
    <property type="match status" value="1"/>
</dbReference>
<gene>
    <name evidence="3" type="ORF">niasHS_005036</name>
</gene>
<organism evidence="3 4">
    <name type="scientific">Heterodera schachtii</name>
    <name type="common">Sugarbeet cyst nematode worm</name>
    <name type="synonym">Tylenchus schachtii</name>
    <dbReference type="NCBI Taxonomy" id="97005"/>
    <lineage>
        <taxon>Eukaryota</taxon>
        <taxon>Metazoa</taxon>
        <taxon>Ecdysozoa</taxon>
        <taxon>Nematoda</taxon>
        <taxon>Chromadorea</taxon>
        <taxon>Rhabditida</taxon>
        <taxon>Tylenchina</taxon>
        <taxon>Tylenchomorpha</taxon>
        <taxon>Tylenchoidea</taxon>
        <taxon>Heteroderidae</taxon>
        <taxon>Heteroderinae</taxon>
        <taxon>Heterodera</taxon>
    </lineage>
</organism>
<keyword evidence="4" id="KW-1185">Reference proteome</keyword>
<dbReference type="InterPro" id="IPR013320">
    <property type="entry name" value="ConA-like_dom_sf"/>
</dbReference>
<dbReference type="InterPro" id="IPR044736">
    <property type="entry name" value="Gid1/RanBPM/SPLA_SPRY"/>
</dbReference>
<dbReference type="SMART" id="SM00449">
    <property type="entry name" value="SPRY"/>
    <property type="match status" value="1"/>
</dbReference>
<dbReference type="InterPro" id="IPR003877">
    <property type="entry name" value="SPRY_dom"/>
</dbReference>
<dbReference type="AlphaFoldDB" id="A0ABD2JKU7"/>
<evidence type="ECO:0000313" key="3">
    <source>
        <dbReference type="EMBL" id="KAL3091073.1"/>
    </source>
</evidence>
<name>A0ABD2JKU7_HETSC</name>